<feature type="compositionally biased region" description="Gly residues" evidence="1">
    <location>
        <begin position="62"/>
        <end position="78"/>
    </location>
</feature>
<organism evidence="2">
    <name type="scientific">marine metagenome</name>
    <dbReference type="NCBI Taxonomy" id="408172"/>
    <lineage>
        <taxon>unclassified sequences</taxon>
        <taxon>metagenomes</taxon>
        <taxon>ecological metagenomes</taxon>
    </lineage>
</organism>
<feature type="non-terminal residue" evidence="2">
    <location>
        <position position="117"/>
    </location>
</feature>
<gene>
    <name evidence="2" type="ORF">METZ01_LOCUS482350</name>
</gene>
<feature type="compositionally biased region" description="Gly residues" evidence="1">
    <location>
        <begin position="7"/>
        <end position="17"/>
    </location>
</feature>
<dbReference type="AlphaFoldDB" id="A0A383CAS1"/>
<evidence type="ECO:0000256" key="1">
    <source>
        <dbReference type="SAM" id="MobiDB-lite"/>
    </source>
</evidence>
<feature type="non-terminal residue" evidence="2">
    <location>
        <position position="1"/>
    </location>
</feature>
<sequence>RDIYGATCGGSVGGGSSGRCHRRGGSNAPHPASQLRAYGCRRGPARRRRRGESYRRARSHGPSGGGAGGARQCGGPDAGNGSPSRLRRRRRADGPGPRARQGIREHRRCSGRGLSSV</sequence>
<name>A0A383CAS1_9ZZZZ</name>
<protein>
    <submittedName>
        <fullName evidence="2">Uncharacterized protein</fullName>
    </submittedName>
</protein>
<reference evidence="2" key="1">
    <citation type="submission" date="2018-05" db="EMBL/GenBank/DDBJ databases">
        <authorList>
            <person name="Lanie J.A."/>
            <person name="Ng W.-L."/>
            <person name="Kazmierczak K.M."/>
            <person name="Andrzejewski T.M."/>
            <person name="Davidsen T.M."/>
            <person name="Wayne K.J."/>
            <person name="Tettelin H."/>
            <person name="Glass J.I."/>
            <person name="Rusch D."/>
            <person name="Podicherti R."/>
            <person name="Tsui H.-C.T."/>
            <person name="Winkler M.E."/>
        </authorList>
    </citation>
    <scope>NUCLEOTIDE SEQUENCE</scope>
</reference>
<evidence type="ECO:0000313" key="2">
    <source>
        <dbReference type="EMBL" id="SVE29496.1"/>
    </source>
</evidence>
<feature type="region of interest" description="Disordered" evidence="1">
    <location>
        <begin position="1"/>
        <end position="117"/>
    </location>
</feature>
<proteinExistence type="predicted"/>
<dbReference type="EMBL" id="UINC01207424">
    <property type="protein sequence ID" value="SVE29496.1"/>
    <property type="molecule type" value="Genomic_DNA"/>
</dbReference>
<accession>A0A383CAS1</accession>